<dbReference type="RefSeq" id="WP_033675037.1">
    <property type="nucleotide sequence ID" value="NZ_JOTM01000011.1"/>
</dbReference>
<dbReference type="PANTHER" id="PTHR30349">
    <property type="entry name" value="PHAGE INTEGRASE-RELATED"/>
    <property type="match status" value="1"/>
</dbReference>
<dbReference type="Gene3D" id="1.10.443.10">
    <property type="entry name" value="Intergrase catalytic core"/>
    <property type="match status" value="1"/>
</dbReference>
<dbReference type="Pfam" id="PF00589">
    <property type="entry name" value="Phage_integrase"/>
    <property type="match status" value="1"/>
</dbReference>
<dbReference type="Gene3D" id="1.10.150.130">
    <property type="match status" value="1"/>
</dbReference>
<dbReference type="GO" id="GO:0003677">
    <property type="term" value="F:DNA binding"/>
    <property type="evidence" value="ECO:0007669"/>
    <property type="project" value="UniProtKB-KW"/>
</dbReference>
<dbReference type="PROSITE" id="PS51898">
    <property type="entry name" value="TYR_RECOMBINASE"/>
    <property type="match status" value="1"/>
</dbReference>
<sequence length="347" mass="41036">MAEQLKRVYKRYFTKEKKARINPKNIKAYDKYLKSNIIKNKDVKDTTYKVYQNYFNQFLVYLEEEWENIFIHDDELMENGVDIMEGFIGFCQDTLGNNKKVINTKLSAVSTYYVWAVKRGIIDIHPFDKKLDRMKGANDERLINHYFLTQEQVDVISKVLVEDIQKPKGRKFDFQDLLIWNIAIESANRNGAISKLTISSLDLEEMMFVDIREKRGKRVEVTFEEGTKKLIEQWLEMRKSMDNLECDAFFVIKYNGEYRKMSQTSIYMRVRKMGTILGLTDLHPHCLRKTKGNLIVEETGDLTMAQEFLNHSDVSTTQKHYVKPKSKAEIREKMKKLREKKNQNKEG</sequence>
<evidence type="ECO:0000313" key="6">
    <source>
        <dbReference type="Proteomes" id="UP000027778"/>
    </source>
</evidence>
<protein>
    <submittedName>
        <fullName evidence="5">Integrase</fullName>
    </submittedName>
</protein>
<dbReference type="InterPro" id="IPR013762">
    <property type="entry name" value="Integrase-like_cat_sf"/>
</dbReference>
<dbReference type="GO" id="GO:0006310">
    <property type="term" value="P:DNA recombination"/>
    <property type="evidence" value="ECO:0007669"/>
    <property type="project" value="UniProtKB-KW"/>
</dbReference>
<feature type="region of interest" description="Disordered" evidence="3">
    <location>
        <begin position="315"/>
        <end position="347"/>
    </location>
</feature>
<dbReference type="PANTHER" id="PTHR30349:SF81">
    <property type="entry name" value="TYROSINE RECOMBINASE XERC"/>
    <property type="match status" value="1"/>
</dbReference>
<organism evidence="5 6">
    <name type="scientific">Bacillus gaemokensis</name>
    <dbReference type="NCBI Taxonomy" id="574375"/>
    <lineage>
        <taxon>Bacteria</taxon>
        <taxon>Bacillati</taxon>
        <taxon>Bacillota</taxon>
        <taxon>Bacilli</taxon>
        <taxon>Bacillales</taxon>
        <taxon>Bacillaceae</taxon>
        <taxon>Bacillus</taxon>
        <taxon>Bacillus cereus group</taxon>
    </lineage>
</organism>
<evidence type="ECO:0000313" key="5">
    <source>
        <dbReference type="EMBL" id="KEK23940.1"/>
    </source>
</evidence>
<accession>A0A073KBM1</accession>
<keyword evidence="2" id="KW-0233">DNA recombination</keyword>
<dbReference type="eggNOG" id="COG4974">
    <property type="taxonomic scope" value="Bacteria"/>
</dbReference>
<evidence type="ECO:0000256" key="1">
    <source>
        <dbReference type="ARBA" id="ARBA00023125"/>
    </source>
</evidence>
<dbReference type="InterPro" id="IPR010998">
    <property type="entry name" value="Integrase_recombinase_N"/>
</dbReference>
<keyword evidence="6" id="KW-1185">Reference proteome</keyword>
<dbReference type="AlphaFoldDB" id="A0A073KBM1"/>
<dbReference type="GO" id="GO:0015074">
    <property type="term" value="P:DNA integration"/>
    <property type="evidence" value="ECO:0007669"/>
    <property type="project" value="InterPro"/>
</dbReference>
<dbReference type="InterPro" id="IPR050090">
    <property type="entry name" value="Tyrosine_recombinase_XerCD"/>
</dbReference>
<gene>
    <name evidence="5" type="ORF">BAGA_05845</name>
</gene>
<dbReference type="EMBL" id="JOTM01000011">
    <property type="protein sequence ID" value="KEK23940.1"/>
    <property type="molecule type" value="Genomic_DNA"/>
</dbReference>
<evidence type="ECO:0000256" key="3">
    <source>
        <dbReference type="SAM" id="MobiDB-lite"/>
    </source>
</evidence>
<evidence type="ECO:0000259" key="4">
    <source>
        <dbReference type="PROSITE" id="PS51898"/>
    </source>
</evidence>
<dbReference type="CDD" id="cd00397">
    <property type="entry name" value="DNA_BRE_C"/>
    <property type="match status" value="1"/>
</dbReference>
<comment type="caution">
    <text evidence="5">The sequence shown here is derived from an EMBL/GenBank/DDBJ whole genome shotgun (WGS) entry which is preliminary data.</text>
</comment>
<name>A0A073KBM1_9BACI</name>
<dbReference type="InterPro" id="IPR002104">
    <property type="entry name" value="Integrase_catalytic"/>
</dbReference>
<proteinExistence type="predicted"/>
<evidence type="ECO:0000256" key="2">
    <source>
        <dbReference type="ARBA" id="ARBA00023172"/>
    </source>
</evidence>
<dbReference type="Proteomes" id="UP000027778">
    <property type="component" value="Unassembled WGS sequence"/>
</dbReference>
<reference evidence="5 6" key="1">
    <citation type="submission" date="2014-06" db="EMBL/GenBank/DDBJ databases">
        <title>Draft genome sequence of Bacillus gaemokensis JCM 15801 (MCCC 1A00707).</title>
        <authorList>
            <person name="Lai Q."/>
            <person name="Liu Y."/>
            <person name="Shao Z."/>
        </authorList>
    </citation>
    <scope>NUCLEOTIDE SEQUENCE [LARGE SCALE GENOMIC DNA]</scope>
    <source>
        <strain evidence="5 6">JCM 15801</strain>
    </source>
</reference>
<dbReference type="OrthoDB" id="9803188at2"/>
<feature type="domain" description="Tyr recombinase" evidence="4">
    <location>
        <begin position="143"/>
        <end position="335"/>
    </location>
</feature>
<dbReference type="SUPFAM" id="SSF56349">
    <property type="entry name" value="DNA breaking-rejoining enzymes"/>
    <property type="match status" value="1"/>
</dbReference>
<dbReference type="InterPro" id="IPR011010">
    <property type="entry name" value="DNA_brk_join_enz"/>
</dbReference>
<dbReference type="STRING" id="574375.AZF08_20090"/>
<keyword evidence="1" id="KW-0238">DNA-binding</keyword>